<dbReference type="EMBL" id="CAJNOR010000912">
    <property type="protein sequence ID" value="CAF1034960.1"/>
    <property type="molecule type" value="Genomic_DNA"/>
</dbReference>
<dbReference type="AlphaFoldDB" id="A0A815SW43"/>
<evidence type="ECO:0000313" key="5">
    <source>
        <dbReference type="Proteomes" id="UP000663852"/>
    </source>
</evidence>
<comment type="caution">
    <text evidence="3">The sequence shown here is derived from an EMBL/GenBank/DDBJ whole genome shotgun (WGS) entry which is preliminary data.</text>
</comment>
<protein>
    <submittedName>
        <fullName evidence="3">Uncharacterized protein</fullName>
    </submittedName>
</protein>
<evidence type="ECO:0000313" key="4">
    <source>
        <dbReference type="Proteomes" id="UP000663828"/>
    </source>
</evidence>
<proteinExistence type="predicted"/>
<reference evidence="3" key="1">
    <citation type="submission" date="2021-02" db="EMBL/GenBank/DDBJ databases">
        <authorList>
            <person name="Nowell W R."/>
        </authorList>
    </citation>
    <scope>NUCLEOTIDE SEQUENCE</scope>
</reference>
<keyword evidence="1" id="KW-0732">Signal</keyword>
<dbReference type="Proteomes" id="UP000663828">
    <property type="component" value="Unassembled WGS sequence"/>
</dbReference>
<evidence type="ECO:0000313" key="3">
    <source>
        <dbReference type="EMBL" id="CAF1498251.1"/>
    </source>
</evidence>
<name>A0A815SW43_ADIRI</name>
<accession>A0A815SW43</accession>
<dbReference type="EMBL" id="CAJNOJ010000621">
    <property type="protein sequence ID" value="CAF1498251.1"/>
    <property type="molecule type" value="Genomic_DNA"/>
</dbReference>
<evidence type="ECO:0000256" key="1">
    <source>
        <dbReference type="SAM" id="SignalP"/>
    </source>
</evidence>
<gene>
    <name evidence="3" type="ORF">EDS130_LOCUS42462</name>
    <name evidence="2" type="ORF">XAT740_LOCUS14952</name>
</gene>
<organism evidence="3 5">
    <name type="scientific">Adineta ricciae</name>
    <name type="common">Rotifer</name>
    <dbReference type="NCBI Taxonomy" id="249248"/>
    <lineage>
        <taxon>Eukaryota</taxon>
        <taxon>Metazoa</taxon>
        <taxon>Spiralia</taxon>
        <taxon>Gnathifera</taxon>
        <taxon>Rotifera</taxon>
        <taxon>Eurotatoria</taxon>
        <taxon>Bdelloidea</taxon>
        <taxon>Adinetida</taxon>
        <taxon>Adinetidae</taxon>
        <taxon>Adineta</taxon>
    </lineage>
</organism>
<dbReference type="Proteomes" id="UP000663852">
    <property type="component" value="Unassembled WGS sequence"/>
</dbReference>
<sequence length="95" mass="10738">MHYFSNLFAIFVFIVILTVSTLAIKPKQNIHEDDRQFDLRDLIRLKRQTNCAALGDSCVKSADCCDGPTRGNNIGQTVCRASDRLCHPRSNNGRR</sequence>
<keyword evidence="4" id="KW-1185">Reference proteome</keyword>
<feature type="chain" id="PRO_5036228870" evidence="1">
    <location>
        <begin position="24"/>
        <end position="95"/>
    </location>
</feature>
<feature type="signal peptide" evidence="1">
    <location>
        <begin position="1"/>
        <end position="23"/>
    </location>
</feature>
<evidence type="ECO:0000313" key="2">
    <source>
        <dbReference type="EMBL" id="CAF1034960.1"/>
    </source>
</evidence>